<evidence type="ECO:0000256" key="4">
    <source>
        <dbReference type="ARBA" id="ARBA00022729"/>
    </source>
</evidence>
<proteinExistence type="inferred from homology"/>
<keyword evidence="12" id="KW-1185">Reference proteome</keyword>
<name>A0A9P4IKM3_9PEZI</name>
<accession>A0A9P4IKM3</accession>
<evidence type="ECO:0000256" key="10">
    <source>
        <dbReference type="SAM" id="SignalP"/>
    </source>
</evidence>
<dbReference type="Proteomes" id="UP000799772">
    <property type="component" value="Unassembled WGS sequence"/>
</dbReference>
<protein>
    <submittedName>
        <fullName evidence="11">Galacturan 1,4-alpha-galacturonidase B</fullName>
    </submittedName>
</protein>
<sequence length="433" mass="46712">MHFHSSVLLFCCFIRPIFGGLSRPIERNLAPRSYKKTCVVKASGSNATDDAPAIRQAFKKCGHGGTVAFKNTTYYVNTVLNITGLKDCEIDLKGTLLWGTDIQYWLNHSIPVGYQNQSTAFVLGGDNVHFNGHGYGTLNGNGPVWYHFIHGQSNYPGRPHQITFNGLTNSVVEGLIFLQSQMWTMSMIHSHNNLLENIYVNNTGMDGSTSSNTDGADTMFSSKIHFNKWIVVNGDDSISMKANSTDISITNCTFYNGLGIAIGSIGQYKGNFETIERVSADNIRYEKTLHAAYFKTWTGEQVGYPPNGGGGGLGYASNLTFTNLHGNGFRGAPISISQCTTFSGASGNCTSSKFELENIKYSKLTGTSTTSQVASLQCSGVKPCHDITITDVDLTINSTTTEASSYLCGNVEDPHGWNCTGPVCVGSSATGGC</sequence>
<feature type="signal peptide" evidence="10">
    <location>
        <begin position="1"/>
        <end position="19"/>
    </location>
</feature>
<evidence type="ECO:0000256" key="1">
    <source>
        <dbReference type="ARBA" id="ARBA00004613"/>
    </source>
</evidence>
<dbReference type="GO" id="GO:0004650">
    <property type="term" value="F:polygalacturonase activity"/>
    <property type="evidence" value="ECO:0007669"/>
    <property type="project" value="InterPro"/>
</dbReference>
<dbReference type="GO" id="GO:0071555">
    <property type="term" value="P:cell wall organization"/>
    <property type="evidence" value="ECO:0007669"/>
    <property type="project" value="UniProtKB-KW"/>
</dbReference>
<evidence type="ECO:0000313" key="11">
    <source>
        <dbReference type="EMBL" id="KAF2101074.1"/>
    </source>
</evidence>
<gene>
    <name evidence="11" type="ORF">NA57DRAFT_36087</name>
</gene>
<evidence type="ECO:0000313" key="12">
    <source>
        <dbReference type="Proteomes" id="UP000799772"/>
    </source>
</evidence>
<dbReference type="GO" id="GO:0005576">
    <property type="term" value="C:extracellular region"/>
    <property type="evidence" value="ECO:0007669"/>
    <property type="project" value="UniProtKB-SubCell"/>
</dbReference>
<dbReference type="Pfam" id="PF00295">
    <property type="entry name" value="Glyco_hydro_28"/>
    <property type="match status" value="1"/>
</dbReference>
<dbReference type="InterPro" id="IPR000743">
    <property type="entry name" value="Glyco_hydro_28"/>
</dbReference>
<evidence type="ECO:0000256" key="5">
    <source>
        <dbReference type="ARBA" id="ARBA00022801"/>
    </source>
</evidence>
<dbReference type="SUPFAM" id="SSF51126">
    <property type="entry name" value="Pectin lyase-like"/>
    <property type="match status" value="1"/>
</dbReference>
<keyword evidence="3" id="KW-0964">Secreted</keyword>
<dbReference type="PANTHER" id="PTHR31736:SF8">
    <property type="entry name" value="PUTATIVE (AFU_ORTHOLOGUE AFUA_7G06410)-RELATED"/>
    <property type="match status" value="1"/>
</dbReference>
<keyword evidence="8" id="KW-0961">Cell wall biogenesis/degradation</keyword>
<evidence type="ECO:0000256" key="6">
    <source>
        <dbReference type="ARBA" id="ARBA00023180"/>
    </source>
</evidence>
<evidence type="ECO:0000256" key="8">
    <source>
        <dbReference type="ARBA" id="ARBA00023316"/>
    </source>
</evidence>
<comment type="similarity">
    <text evidence="2 9">Belongs to the glycosyl hydrolase 28 family.</text>
</comment>
<dbReference type="EMBL" id="ML978124">
    <property type="protein sequence ID" value="KAF2101074.1"/>
    <property type="molecule type" value="Genomic_DNA"/>
</dbReference>
<evidence type="ECO:0000256" key="7">
    <source>
        <dbReference type="ARBA" id="ARBA00023295"/>
    </source>
</evidence>
<dbReference type="PANTHER" id="PTHR31736">
    <property type="match status" value="1"/>
</dbReference>
<keyword evidence="4 10" id="KW-0732">Signal</keyword>
<dbReference type="GO" id="GO:0005975">
    <property type="term" value="P:carbohydrate metabolic process"/>
    <property type="evidence" value="ECO:0007669"/>
    <property type="project" value="InterPro"/>
</dbReference>
<dbReference type="AlphaFoldDB" id="A0A9P4IKM3"/>
<organism evidence="11 12">
    <name type="scientific">Rhizodiscina lignyota</name>
    <dbReference type="NCBI Taxonomy" id="1504668"/>
    <lineage>
        <taxon>Eukaryota</taxon>
        <taxon>Fungi</taxon>
        <taxon>Dikarya</taxon>
        <taxon>Ascomycota</taxon>
        <taxon>Pezizomycotina</taxon>
        <taxon>Dothideomycetes</taxon>
        <taxon>Pleosporomycetidae</taxon>
        <taxon>Aulographales</taxon>
        <taxon>Rhizodiscinaceae</taxon>
        <taxon>Rhizodiscina</taxon>
    </lineage>
</organism>
<evidence type="ECO:0000256" key="3">
    <source>
        <dbReference type="ARBA" id="ARBA00022525"/>
    </source>
</evidence>
<keyword evidence="6" id="KW-0325">Glycoprotein</keyword>
<keyword evidence="7 9" id="KW-0326">Glycosidase</keyword>
<evidence type="ECO:0000256" key="9">
    <source>
        <dbReference type="RuleBase" id="RU361169"/>
    </source>
</evidence>
<dbReference type="OrthoDB" id="187139at2759"/>
<comment type="subcellular location">
    <subcellularLocation>
        <location evidence="1">Secreted</location>
    </subcellularLocation>
</comment>
<reference evidence="11" key="1">
    <citation type="journal article" date="2020" name="Stud. Mycol.">
        <title>101 Dothideomycetes genomes: a test case for predicting lifestyles and emergence of pathogens.</title>
        <authorList>
            <person name="Haridas S."/>
            <person name="Albert R."/>
            <person name="Binder M."/>
            <person name="Bloem J."/>
            <person name="Labutti K."/>
            <person name="Salamov A."/>
            <person name="Andreopoulos B."/>
            <person name="Baker S."/>
            <person name="Barry K."/>
            <person name="Bills G."/>
            <person name="Bluhm B."/>
            <person name="Cannon C."/>
            <person name="Castanera R."/>
            <person name="Culley D."/>
            <person name="Daum C."/>
            <person name="Ezra D."/>
            <person name="Gonzalez J."/>
            <person name="Henrissat B."/>
            <person name="Kuo A."/>
            <person name="Liang C."/>
            <person name="Lipzen A."/>
            <person name="Lutzoni F."/>
            <person name="Magnuson J."/>
            <person name="Mondo S."/>
            <person name="Nolan M."/>
            <person name="Ohm R."/>
            <person name="Pangilinan J."/>
            <person name="Park H.-J."/>
            <person name="Ramirez L."/>
            <person name="Alfaro M."/>
            <person name="Sun H."/>
            <person name="Tritt A."/>
            <person name="Yoshinaga Y."/>
            <person name="Zwiers L.-H."/>
            <person name="Turgeon B."/>
            <person name="Goodwin S."/>
            <person name="Spatafora J."/>
            <person name="Crous P."/>
            <person name="Grigoriev I."/>
        </authorList>
    </citation>
    <scope>NUCLEOTIDE SEQUENCE</scope>
    <source>
        <strain evidence="11">CBS 133067</strain>
    </source>
</reference>
<dbReference type="InterPro" id="IPR012334">
    <property type="entry name" value="Pectin_lyas_fold"/>
</dbReference>
<keyword evidence="5 9" id="KW-0378">Hydrolase</keyword>
<evidence type="ECO:0000256" key="2">
    <source>
        <dbReference type="ARBA" id="ARBA00008834"/>
    </source>
</evidence>
<comment type="caution">
    <text evidence="11">The sequence shown here is derived from an EMBL/GenBank/DDBJ whole genome shotgun (WGS) entry which is preliminary data.</text>
</comment>
<dbReference type="Gene3D" id="2.160.20.10">
    <property type="entry name" value="Single-stranded right-handed beta-helix, Pectin lyase-like"/>
    <property type="match status" value="1"/>
</dbReference>
<feature type="chain" id="PRO_5040295639" evidence="10">
    <location>
        <begin position="20"/>
        <end position="433"/>
    </location>
</feature>
<dbReference type="InterPro" id="IPR011050">
    <property type="entry name" value="Pectin_lyase_fold/virulence"/>
</dbReference>